<evidence type="ECO:0000256" key="1">
    <source>
        <dbReference type="SAM" id="SignalP"/>
    </source>
</evidence>
<evidence type="ECO:0000313" key="3">
    <source>
        <dbReference type="Proteomes" id="UP000214365"/>
    </source>
</evidence>
<proteinExistence type="predicted"/>
<accession>A0A225AIG4</accession>
<comment type="caution">
    <text evidence="2">The sequence shown here is derived from an EMBL/GenBank/DDBJ whole genome shotgun (WGS) entry which is preliminary data.</text>
</comment>
<sequence>MLFKTLIAALMAVAVIAVPTKTDAKRESDSVDFYIHTPGTIHTGAPDVEKRDEFTWPPPPICTPHPCTEGLNE</sequence>
<dbReference type="GeneID" id="31002867"/>
<feature type="signal peptide" evidence="1">
    <location>
        <begin position="1"/>
        <end position="17"/>
    </location>
</feature>
<name>A0A225AIG4_TALAT</name>
<reference evidence="2 3" key="1">
    <citation type="submission" date="2015-06" db="EMBL/GenBank/DDBJ databases">
        <title>Talaromyces atroroseus IBT 11181 draft genome.</title>
        <authorList>
            <person name="Rasmussen K.B."/>
            <person name="Rasmussen S."/>
            <person name="Petersen B."/>
            <person name="Sicheritz-Ponten T."/>
            <person name="Mortensen U.H."/>
            <person name="Thrane U."/>
        </authorList>
    </citation>
    <scope>NUCLEOTIDE SEQUENCE [LARGE SCALE GENOMIC DNA]</scope>
    <source>
        <strain evidence="2 3">IBT 11181</strain>
    </source>
</reference>
<dbReference type="EMBL" id="LFMY01000004">
    <property type="protein sequence ID" value="OKL61242.1"/>
    <property type="molecule type" value="Genomic_DNA"/>
</dbReference>
<protein>
    <submittedName>
        <fullName evidence="2">Uncharacterized protein</fullName>
    </submittedName>
</protein>
<dbReference type="Proteomes" id="UP000214365">
    <property type="component" value="Unassembled WGS sequence"/>
</dbReference>
<organism evidence="2 3">
    <name type="scientific">Talaromyces atroroseus</name>
    <dbReference type="NCBI Taxonomy" id="1441469"/>
    <lineage>
        <taxon>Eukaryota</taxon>
        <taxon>Fungi</taxon>
        <taxon>Dikarya</taxon>
        <taxon>Ascomycota</taxon>
        <taxon>Pezizomycotina</taxon>
        <taxon>Eurotiomycetes</taxon>
        <taxon>Eurotiomycetidae</taxon>
        <taxon>Eurotiales</taxon>
        <taxon>Trichocomaceae</taxon>
        <taxon>Talaromyces</taxon>
        <taxon>Talaromyces sect. Trachyspermi</taxon>
    </lineage>
</organism>
<keyword evidence="3" id="KW-1185">Reference proteome</keyword>
<dbReference type="RefSeq" id="XP_020121363.1">
    <property type="nucleotide sequence ID" value="XM_020265776.1"/>
</dbReference>
<dbReference type="AlphaFoldDB" id="A0A225AIG4"/>
<feature type="chain" id="PRO_5012036348" evidence="1">
    <location>
        <begin position="18"/>
        <end position="73"/>
    </location>
</feature>
<evidence type="ECO:0000313" key="2">
    <source>
        <dbReference type="EMBL" id="OKL61242.1"/>
    </source>
</evidence>
<gene>
    <name evidence="2" type="ORF">UA08_03112</name>
</gene>
<keyword evidence="1" id="KW-0732">Signal</keyword>